<feature type="compositionally biased region" description="Pro residues" evidence="1">
    <location>
        <begin position="1"/>
        <end position="11"/>
    </location>
</feature>
<dbReference type="RefSeq" id="WP_344135822.1">
    <property type="nucleotide sequence ID" value="NZ_BAAALT010000164.1"/>
</dbReference>
<dbReference type="SUPFAM" id="SSF110221">
    <property type="entry name" value="AbfB domain"/>
    <property type="match status" value="1"/>
</dbReference>
<evidence type="ECO:0000313" key="5">
    <source>
        <dbReference type="Proteomes" id="UP001500218"/>
    </source>
</evidence>
<feature type="compositionally biased region" description="Low complexity" evidence="1">
    <location>
        <begin position="87"/>
        <end position="103"/>
    </location>
</feature>
<keyword evidence="2" id="KW-0472">Membrane</keyword>
<reference evidence="4 5" key="1">
    <citation type="journal article" date="2019" name="Int. J. Syst. Evol. Microbiol.">
        <title>The Global Catalogue of Microorganisms (GCM) 10K type strain sequencing project: providing services to taxonomists for standard genome sequencing and annotation.</title>
        <authorList>
            <consortium name="The Broad Institute Genomics Platform"/>
            <consortium name="The Broad Institute Genome Sequencing Center for Infectious Disease"/>
            <person name="Wu L."/>
            <person name="Ma J."/>
        </authorList>
    </citation>
    <scope>NUCLEOTIDE SEQUENCE [LARGE SCALE GENOMIC DNA]</scope>
    <source>
        <strain evidence="4 5">JCM 13250</strain>
    </source>
</reference>
<dbReference type="Pfam" id="PF05270">
    <property type="entry name" value="AbfB"/>
    <property type="match status" value="1"/>
</dbReference>
<evidence type="ECO:0000313" key="4">
    <source>
        <dbReference type="EMBL" id="GAA1819613.1"/>
    </source>
</evidence>
<feature type="compositionally biased region" description="Low complexity" evidence="1">
    <location>
        <begin position="110"/>
        <end position="155"/>
    </location>
</feature>
<protein>
    <recommendedName>
        <fullName evidence="3">Alpha-L-arabinofuranosidase B arabinose-binding domain-containing protein</fullName>
    </recommendedName>
</protein>
<organism evidence="4 5">
    <name type="scientific">Luedemannella flava</name>
    <dbReference type="NCBI Taxonomy" id="349316"/>
    <lineage>
        <taxon>Bacteria</taxon>
        <taxon>Bacillati</taxon>
        <taxon>Actinomycetota</taxon>
        <taxon>Actinomycetes</taxon>
        <taxon>Micromonosporales</taxon>
        <taxon>Micromonosporaceae</taxon>
        <taxon>Luedemannella</taxon>
    </lineage>
</organism>
<feature type="transmembrane region" description="Helical" evidence="2">
    <location>
        <begin position="63"/>
        <end position="81"/>
    </location>
</feature>
<evidence type="ECO:0000259" key="3">
    <source>
        <dbReference type="Pfam" id="PF05270"/>
    </source>
</evidence>
<gene>
    <name evidence="4" type="ORF">GCM10009682_45190</name>
</gene>
<evidence type="ECO:0000256" key="2">
    <source>
        <dbReference type="SAM" id="Phobius"/>
    </source>
</evidence>
<sequence>MTPHIPAPRRPGAPEVVGLPDAPHGTWDTATAEYGPVTAAAVRSAAVLDQPRPGTPEPLRSRLAMGLVAAFIAMITIVVWLTQPPATTTPRGDAAPTTGAAPVVVPPASPSTSASPSATPSATVTATPSRRPTTAPPTTTRPTTAAPTTAGRKAPQPASLTVGAQRSLRYASSTDVYVVRSSGVAALAEVTTANGPTLRHAANFTVVAGLARSSCFSFRTGNGAYLRHRNYRIYVEVDNENDPNLFRRDATFCKAAGAPPGSFRFSSENFPEYFIHARDGGLWIDKAPPPHESSFVVSTAWE</sequence>
<evidence type="ECO:0000256" key="1">
    <source>
        <dbReference type="SAM" id="MobiDB-lite"/>
    </source>
</evidence>
<accession>A0ABN2MEY2</accession>
<dbReference type="EMBL" id="BAAALT010000164">
    <property type="protein sequence ID" value="GAA1819613.1"/>
    <property type="molecule type" value="Genomic_DNA"/>
</dbReference>
<feature type="region of interest" description="Disordered" evidence="1">
    <location>
        <begin position="87"/>
        <end position="161"/>
    </location>
</feature>
<dbReference type="InterPro" id="IPR007934">
    <property type="entry name" value="AbfB_ABD"/>
</dbReference>
<feature type="region of interest" description="Disordered" evidence="1">
    <location>
        <begin position="1"/>
        <end position="25"/>
    </location>
</feature>
<keyword evidence="5" id="KW-1185">Reference proteome</keyword>
<name>A0ABN2MEY2_9ACTN</name>
<feature type="domain" description="Alpha-L-arabinofuranosidase B arabinose-binding" evidence="3">
    <location>
        <begin position="171"/>
        <end position="288"/>
    </location>
</feature>
<keyword evidence="2" id="KW-1133">Transmembrane helix</keyword>
<keyword evidence="2" id="KW-0812">Transmembrane</keyword>
<dbReference type="Proteomes" id="UP001500218">
    <property type="component" value="Unassembled WGS sequence"/>
</dbReference>
<dbReference type="InterPro" id="IPR036195">
    <property type="entry name" value="AbfB_ABD_sf"/>
</dbReference>
<dbReference type="Gene3D" id="2.80.10.50">
    <property type="match status" value="1"/>
</dbReference>
<proteinExistence type="predicted"/>
<comment type="caution">
    <text evidence="4">The sequence shown here is derived from an EMBL/GenBank/DDBJ whole genome shotgun (WGS) entry which is preliminary data.</text>
</comment>